<evidence type="ECO:0000256" key="1">
    <source>
        <dbReference type="SAM" id="MobiDB-lite"/>
    </source>
</evidence>
<accession>A0A6A5XQ44</accession>
<name>A0A6A5XQ44_9PLEO</name>
<organism evidence="3 4">
    <name type="scientific">Aaosphaeria arxii CBS 175.79</name>
    <dbReference type="NCBI Taxonomy" id="1450172"/>
    <lineage>
        <taxon>Eukaryota</taxon>
        <taxon>Fungi</taxon>
        <taxon>Dikarya</taxon>
        <taxon>Ascomycota</taxon>
        <taxon>Pezizomycotina</taxon>
        <taxon>Dothideomycetes</taxon>
        <taxon>Pleosporomycetidae</taxon>
        <taxon>Pleosporales</taxon>
        <taxon>Pleosporales incertae sedis</taxon>
        <taxon>Aaosphaeria</taxon>
    </lineage>
</organism>
<keyword evidence="2" id="KW-0472">Membrane</keyword>
<proteinExistence type="predicted"/>
<keyword evidence="2" id="KW-1133">Transmembrane helix</keyword>
<gene>
    <name evidence="3" type="ORF">BU24DRAFT_176139</name>
</gene>
<dbReference type="GeneID" id="54278967"/>
<evidence type="ECO:0000313" key="3">
    <source>
        <dbReference type="EMBL" id="KAF2015378.1"/>
    </source>
</evidence>
<evidence type="ECO:0000256" key="2">
    <source>
        <dbReference type="SAM" id="Phobius"/>
    </source>
</evidence>
<dbReference type="Proteomes" id="UP000799778">
    <property type="component" value="Unassembled WGS sequence"/>
</dbReference>
<protein>
    <submittedName>
        <fullName evidence="3">Uncharacterized protein</fullName>
    </submittedName>
</protein>
<reference evidence="3" key="1">
    <citation type="journal article" date="2020" name="Stud. Mycol.">
        <title>101 Dothideomycetes genomes: a test case for predicting lifestyles and emergence of pathogens.</title>
        <authorList>
            <person name="Haridas S."/>
            <person name="Albert R."/>
            <person name="Binder M."/>
            <person name="Bloem J."/>
            <person name="Labutti K."/>
            <person name="Salamov A."/>
            <person name="Andreopoulos B."/>
            <person name="Baker S."/>
            <person name="Barry K."/>
            <person name="Bills G."/>
            <person name="Bluhm B."/>
            <person name="Cannon C."/>
            <person name="Castanera R."/>
            <person name="Culley D."/>
            <person name="Daum C."/>
            <person name="Ezra D."/>
            <person name="Gonzalez J."/>
            <person name="Henrissat B."/>
            <person name="Kuo A."/>
            <person name="Liang C."/>
            <person name="Lipzen A."/>
            <person name="Lutzoni F."/>
            <person name="Magnuson J."/>
            <person name="Mondo S."/>
            <person name="Nolan M."/>
            <person name="Ohm R."/>
            <person name="Pangilinan J."/>
            <person name="Park H.-J."/>
            <person name="Ramirez L."/>
            <person name="Alfaro M."/>
            <person name="Sun H."/>
            <person name="Tritt A."/>
            <person name="Yoshinaga Y."/>
            <person name="Zwiers L.-H."/>
            <person name="Turgeon B."/>
            <person name="Goodwin S."/>
            <person name="Spatafora J."/>
            <person name="Crous P."/>
            <person name="Grigoriev I."/>
        </authorList>
    </citation>
    <scope>NUCLEOTIDE SEQUENCE</scope>
    <source>
        <strain evidence="3">CBS 175.79</strain>
    </source>
</reference>
<keyword evidence="2" id="KW-0812">Transmembrane</keyword>
<sequence length="251" mass="28724">MKCRADHIPGVCATVYCHVVGRECMSPFLLSHSFRQTPPFTPRSSDIRNDIALKFASYLSMFPQWPYGRMVKYSSTHSKQYIRHSNHPTSKARKKVVKVELSWYLSFYIHSFQGVGVCVCVMTFVKNPHPYPSILSSFLHSPFFPMYIDFKIRAWISPLLLPEPLYHQHSRTLFHIYPHLAHLLNHLLLPNPPIPPPNAHNSPPLQRHEPEPDAHGAELDRREAVPALRRPVCVPAEGVVGVVAEVRDVEL</sequence>
<dbReference type="EMBL" id="ML978069">
    <property type="protein sequence ID" value="KAF2015378.1"/>
    <property type="molecule type" value="Genomic_DNA"/>
</dbReference>
<feature type="region of interest" description="Disordered" evidence="1">
    <location>
        <begin position="195"/>
        <end position="219"/>
    </location>
</feature>
<dbReference type="AlphaFoldDB" id="A0A6A5XQ44"/>
<evidence type="ECO:0000313" key="4">
    <source>
        <dbReference type="Proteomes" id="UP000799778"/>
    </source>
</evidence>
<feature type="compositionally biased region" description="Basic and acidic residues" evidence="1">
    <location>
        <begin position="206"/>
        <end position="219"/>
    </location>
</feature>
<feature type="transmembrane region" description="Helical" evidence="2">
    <location>
        <begin position="101"/>
        <end position="125"/>
    </location>
</feature>
<dbReference type="RefSeq" id="XP_033383717.1">
    <property type="nucleotide sequence ID" value="XM_033521570.1"/>
</dbReference>
<keyword evidence="4" id="KW-1185">Reference proteome</keyword>